<name>A0A7M2ZXZ3_PSEAI</name>
<proteinExistence type="predicted"/>
<reference evidence="1 2" key="2">
    <citation type="submission" date="2019-01" db="EMBL/GenBank/DDBJ databases">
        <title>The Pseudomonas aeruginosa pan-genome provides new insights on its population structure, horizontal gene transfer and pathogenicity.</title>
        <authorList>
            <person name="Freschi L."/>
            <person name="Vincent A.T."/>
            <person name="Jeukens J."/>
            <person name="Emond-Rheault J.-G."/>
            <person name="Kukavica-Ibrulj I."/>
            <person name="Dupont M.-J."/>
            <person name="Charette S.J."/>
            <person name="Boyle B."/>
            <person name="Levesque R.C."/>
        </authorList>
    </citation>
    <scope>NUCLEOTIDE SEQUENCE [LARGE SCALE GENOMIC DNA]</scope>
    <source>
        <strain evidence="1 2">PA-W36</strain>
    </source>
</reference>
<sequence>MKHEILAGDIEKNIRYQLKKVNALFQKRHETNLRYLNEYVNPGQELDEDNAILNQALSDALLNSMASLIDYYSICCMLKLGVPEEKIKKVQYRSLSNTFIIEKASIPKSEKDSTTIDTILKQYAEATENNKNFKSLIGDDYWIGFLGRAISHTLKEYGALEDSTFELAYDEEEDRIKVNPKVEQYYFYMRPLLCNAANSMGLKHNIYIDINNFLKHNAVPYLTNNIEKFTGEERIFSYFEIRNDQSSLLKEGVLKDLLLSDFLDLKDSLKSKELNKDNYEFLCPLEKKWGLGRVLTLDPVNGYIDPNDDILYFYIGGVLVAKTKTAMWIDADKSLLTTLQELRREIDRGLNFKF</sequence>
<organism evidence="1 2">
    <name type="scientific">Pseudomonas aeruginosa</name>
    <dbReference type="NCBI Taxonomy" id="287"/>
    <lineage>
        <taxon>Bacteria</taxon>
        <taxon>Pseudomonadati</taxon>
        <taxon>Pseudomonadota</taxon>
        <taxon>Gammaproteobacteria</taxon>
        <taxon>Pseudomonadales</taxon>
        <taxon>Pseudomonadaceae</taxon>
        <taxon>Pseudomonas</taxon>
    </lineage>
</organism>
<comment type="caution">
    <text evidence="1">The sequence shown here is derived from an EMBL/GenBank/DDBJ whole genome shotgun (WGS) entry which is preliminary data.</text>
</comment>
<evidence type="ECO:0000313" key="1">
    <source>
        <dbReference type="EMBL" id="RPM18173.1"/>
    </source>
</evidence>
<reference evidence="1 2" key="1">
    <citation type="submission" date="2017-08" db="EMBL/GenBank/DDBJ databases">
        <authorList>
            <person name="Feschi L."/>
            <person name="Jeukens J."/>
            <person name="Emond-Rheault J.-G."/>
            <person name="Kukavica-Ibrulj I."/>
            <person name="Boyle B."/>
            <person name="Levesque R.C."/>
        </authorList>
    </citation>
    <scope>NUCLEOTIDE SEQUENCE [LARGE SCALE GENOMIC DNA]</scope>
    <source>
        <strain evidence="1 2">PA-W36</strain>
    </source>
</reference>
<evidence type="ECO:0000313" key="2">
    <source>
        <dbReference type="Proteomes" id="UP000284767"/>
    </source>
</evidence>
<protein>
    <submittedName>
        <fullName evidence="1">Uncharacterized protein</fullName>
    </submittedName>
</protein>
<dbReference type="EMBL" id="NSNE01000005">
    <property type="protein sequence ID" value="RPM18173.1"/>
    <property type="molecule type" value="Genomic_DNA"/>
</dbReference>
<gene>
    <name evidence="1" type="ORF">IPC1295_11310</name>
</gene>
<accession>A0A7M2ZXZ3</accession>
<dbReference type="Proteomes" id="UP000284767">
    <property type="component" value="Unassembled WGS sequence"/>
</dbReference>
<dbReference type="AlphaFoldDB" id="A0A7M2ZXZ3"/>
<dbReference type="RefSeq" id="WP_003146504.1">
    <property type="nucleotide sequence ID" value="NZ_CAADOK010000137.1"/>
</dbReference>